<gene>
    <name evidence="3" type="ORF">PPACK8108_LOCUS21836</name>
</gene>
<evidence type="ECO:0000313" key="4">
    <source>
        <dbReference type="Proteomes" id="UP001153365"/>
    </source>
</evidence>
<reference evidence="3" key="1">
    <citation type="submission" date="2022-06" db="EMBL/GenBank/DDBJ databases">
        <authorList>
            <consortium name="SYNGENTA / RWTH Aachen University"/>
        </authorList>
    </citation>
    <scope>NUCLEOTIDE SEQUENCE</scope>
</reference>
<dbReference type="Proteomes" id="UP001153365">
    <property type="component" value="Unassembled WGS sequence"/>
</dbReference>
<proteinExistence type="predicted"/>
<feature type="signal peptide" evidence="1">
    <location>
        <begin position="1"/>
        <end position="32"/>
    </location>
</feature>
<keyword evidence="4" id="KW-1185">Reference proteome</keyword>
<evidence type="ECO:0000313" key="3">
    <source>
        <dbReference type="EMBL" id="CAH7687099.1"/>
    </source>
</evidence>
<sequence>MNFVLTERNTRSVIKCTAVGLLLGALCQQVASDVSWHHNSISPSDCPKSPITTPEYWKENNFDDYLRNYPNGNSLSFPEYANNLIPYSSFHFGLGNYFYPEPICTQVRGPDWYILYAASQWNHYVNSLAIALKRSSQLCIEIIPQVLKDFTRDYSHNEPHGVINELEIIRAIFLPIDAGDWEAAITPIGDDTQITDSVQLNKTDQSLPSGNLSSRKNQVYLPEDSPSFQGANMLEKENSKNFHRNVKRQLISASMPVIFFNSTQTVEQNLQQTTSQFQTVFAKTIAHKLKSPISLNEGIYSSLKDGRFLVKKVQSAGLIVRAKDAVALATLSALLYHEKAIMIVSSSHCNEHRSSLNFGKNRIAFCASDGTFIEIVKFENGKIKRDFYNSHLIKEKYGFSTSFLASENWKCSEVRKGANPDDLIGEDDFEPCTFDIPLCDLTKPELKKKLQNGGNVIQVCAEAVKLDVK</sequence>
<evidence type="ECO:0000259" key="2">
    <source>
        <dbReference type="Pfam" id="PF25278"/>
    </source>
</evidence>
<dbReference type="Pfam" id="PF25278">
    <property type="entry name" value="DUF7872"/>
    <property type="match status" value="1"/>
</dbReference>
<accession>A0AAV0BKI3</accession>
<evidence type="ECO:0000256" key="1">
    <source>
        <dbReference type="SAM" id="SignalP"/>
    </source>
</evidence>
<dbReference type="AlphaFoldDB" id="A0AAV0BKI3"/>
<dbReference type="EMBL" id="CALTRL010005833">
    <property type="protein sequence ID" value="CAH7687099.1"/>
    <property type="molecule type" value="Genomic_DNA"/>
</dbReference>
<feature type="chain" id="PRO_5043908677" description="DUF7872 domain-containing protein" evidence="1">
    <location>
        <begin position="33"/>
        <end position="469"/>
    </location>
</feature>
<organism evidence="3 4">
    <name type="scientific">Phakopsora pachyrhizi</name>
    <name type="common">Asian soybean rust disease fungus</name>
    <dbReference type="NCBI Taxonomy" id="170000"/>
    <lineage>
        <taxon>Eukaryota</taxon>
        <taxon>Fungi</taxon>
        <taxon>Dikarya</taxon>
        <taxon>Basidiomycota</taxon>
        <taxon>Pucciniomycotina</taxon>
        <taxon>Pucciniomycetes</taxon>
        <taxon>Pucciniales</taxon>
        <taxon>Phakopsoraceae</taxon>
        <taxon>Phakopsora</taxon>
    </lineage>
</organism>
<dbReference type="PANTHER" id="PTHR33339:SF1">
    <property type="entry name" value="LYSM DOMAIN-CONTAINING PROTEIN"/>
    <property type="match status" value="1"/>
</dbReference>
<dbReference type="InterPro" id="IPR057194">
    <property type="entry name" value="DUF7872"/>
</dbReference>
<keyword evidence="1" id="KW-0732">Signal</keyword>
<comment type="caution">
    <text evidence="3">The sequence shown here is derived from an EMBL/GenBank/DDBJ whole genome shotgun (WGS) entry which is preliminary data.</text>
</comment>
<protein>
    <recommendedName>
        <fullName evidence="2">DUF7872 domain-containing protein</fullName>
    </recommendedName>
</protein>
<feature type="domain" description="DUF7872" evidence="2">
    <location>
        <begin position="260"/>
        <end position="467"/>
    </location>
</feature>
<dbReference type="PANTHER" id="PTHR33339">
    <property type="entry name" value="LYSM DOMAIN-CONTAINING PROTEIN"/>
    <property type="match status" value="1"/>
</dbReference>
<name>A0AAV0BKI3_PHAPC</name>